<protein>
    <recommendedName>
        <fullName evidence="6">MPN domain-containing protein</fullName>
    </recommendedName>
</protein>
<reference evidence="7" key="1">
    <citation type="submission" date="2019-03" db="EMBL/GenBank/DDBJ databases">
        <title>Single cell metagenomics reveals metabolic interactions within the superorganism composed of flagellate Streblomastix strix and complex community of Bacteroidetes bacteria on its surface.</title>
        <authorList>
            <person name="Treitli S.C."/>
            <person name="Kolisko M."/>
            <person name="Husnik F."/>
            <person name="Keeling P."/>
            <person name="Hampl V."/>
        </authorList>
    </citation>
    <scope>NUCLEOTIDE SEQUENCE</scope>
    <source>
        <strain evidence="7">STM</strain>
    </source>
</reference>
<dbReference type="GO" id="GO:0008237">
    <property type="term" value="F:metallopeptidase activity"/>
    <property type="evidence" value="ECO:0007669"/>
    <property type="project" value="UniProtKB-KW"/>
</dbReference>
<dbReference type="GO" id="GO:0006508">
    <property type="term" value="P:proteolysis"/>
    <property type="evidence" value="ECO:0007669"/>
    <property type="project" value="UniProtKB-KW"/>
</dbReference>
<dbReference type="PROSITE" id="PS01302">
    <property type="entry name" value="UPF0758"/>
    <property type="match status" value="1"/>
</dbReference>
<gene>
    <name evidence="7" type="ORF">EZS27_043744</name>
</gene>
<dbReference type="EMBL" id="SNRY01011371">
    <property type="protein sequence ID" value="KAA6304608.1"/>
    <property type="molecule type" value="Genomic_DNA"/>
</dbReference>
<keyword evidence="5" id="KW-0482">Metalloprotease</keyword>
<evidence type="ECO:0000313" key="7">
    <source>
        <dbReference type="EMBL" id="KAA6304608.1"/>
    </source>
</evidence>
<dbReference type="CDD" id="cd08071">
    <property type="entry name" value="MPN_DUF2466"/>
    <property type="match status" value="1"/>
</dbReference>
<dbReference type="InterPro" id="IPR025657">
    <property type="entry name" value="RadC_JAB"/>
</dbReference>
<dbReference type="SUPFAM" id="SSF102712">
    <property type="entry name" value="JAB1/MPN domain"/>
    <property type="match status" value="1"/>
</dbReference>
<keyword evidence="2" id="KW-0479">Metal-binding</keyword>
<dbReference type="InterPro" id="IPR001405">
    <property type="entry name" value="UPF0758"/>
</dbReference>
<proteinExistence type="predicted"/>
<feature type="domain" description="MPN" evidence="6">
    <location>
        <begin position="1"/>
        <end position="111"/>
    </location>
</feature>
<name>A0A5J4P6A9_9ZZZZ</name>
<accession>A0A5J4P6A9</accession>
<keyword evidence="3" id="KW-0378">Hydrolase</keyword>
<dbReference type="PANTHER" id="PTHR30471:SF3">
    <property type="entry name" value="UPF0758 PROTEIN YEES-RELATED"/>
    <property type="match status" value="1"/>
</dbReference>
<evidence type="ECO:0000259" key="6">
    <source>
        <dbReference type="PROSITE" id="PS50249"/>
    </source>
</evidence>
<dbReference type="Pfam" id="PF04002">
    <property type="entry name" value="RadC"/>
    <property type="match status" value="1"/>
</dbReference>
<keyword evidence="4" id="KW-0862">Zinc</keyword>
<sequence>HPLMCDLPQEEFWIMLLNQANKEIIKIRISSGGIDATYADIRTILREALMHRATGIVLCHNHPSGNKYPSLADIKLTENIQQGAQTMNIKLFDHIIVCDGSYYSFSDEGKL</sequence>
<dbReference type="AlphaFoldDB" id="A0A5J4P6A9"/>
<evidence type="ECO:0000256" key="2">
    <source>
        <dbReference type="ARBA" id="ARBA00022723"/>
    </source>
</evidence>
<evidence type="ECO:0000256" key="4">
    <source>
        <dbReference type="ARBA" id="ARBA00022833"/>
    </source>
</evidence>
<comment type="caution">
    <text evidence="7">The sequence shown here is derived from an EMBL/GenBank/DDBJ whole genome shotgun (WGS) entry which is preliminary data.</text>
</comment>
<dbReference type="PROSITE" id="PS50249">
    <property type="entry name" value="MPN"/>
    <property type="match status" value="1"/>
</dbReference>
<dbReference type="InterPro" id="IPR020891">
    <property type="entry name" value="UPF0758_CS"/>
</dbReference>
<dbReference type="InterPro" id="IPR037518">
    <property type="entry name" value="MPN"/>
</dbReference>
<feature type="non-terminal residue" evidence="7">
    <location>
        <position position="1"/>
    </location>
</feature>
<dbReference type="PANTHER" id="PTHR30471">
    <property type="entry name" value="DNA REPAIR PROTEIN RADC"/>
    <property type="match status" value="1"/>
</dbReference>
<evidence type="ECO:0000256" key="1">
    <source>
        <dbReference type="ARBA" id="ARBA00022670"/>
    </source>
</evidence>
<keyword evidence="1" id="KW-0645">Protease</keyword>
<evidence type="ECO:0000256" key="3">
    <source>
        <dbReference type="ARBA" id="ARBA00022801"/>
    </source>
</evidence>
<organism evidence="7">
    <name type="scientific">termite gut metagenome</name>
    <dbReference type="NCBI Taxonomy" id="433724"/>
    <lineage>
        <taxon>unclassified sequences</taxon>
        <taxon>metagenomes</taxon>
        <taxon>organismal metagenomes</taxon>
    </lineage>
</organism>
<dbReference type="GO" id="GO:0046872">
    <property type="term" value="F:metal ion binding"/>
    <property type="evidence" value="ECO:0007669"/>
    <property type="project" value="UniProtKB-KW"/>
</dbReference>
<evidence type="ECO:0000256" key="5">
    <source>
        <dbReference type="ARBA" id="ARBA00023049"/>
    </source>
</evidence>
<dbReference type="Gene3D" id="3.40.140.10">
    <property type="entry name" value="Cytidine Deaminase, domain 2"/>
    <property type="match status" value="1"/>
</dbReference>